<dbReference type="eggNOG" id="arCOG01179">
    <property type="taxonomic scope" value="Archaea"/>
</dbReference>
<reference evidence="7 8" key="1">
    <citation type="journal article" date="2011" name="PLoS ONE">
        <title>The complete genome sequence of Thermoproteus tenax: a physiologically versatile member of the Crenarchaeota.</title>
        <authorList>
            <person name="Siebers B."/>
            <person name="Zaparty M."/>
            <person name="Raddatz G."/>
            <person name="Tjaden B."/>
            <person name="Albers S.V."/>
            <person name="Bell S.D."/>
            <person name="Blombach F."/>
            <person name="Kletzin A."/>
            <person name="Kyrpides N."/>
            <person name="Lanz C."/>
            <person name="Plagens A."/>
            <person name="Rampp M."/>
            <person name="Rosinus A."/>
            <person name="von Jan M."/>
            <person name="Makarova K.S."/>
            <person name="Klenk H.P."/>
            <person name="Schuster S.C."/>
            <person name="Hensel R."/>
        </authorList>
    </citation>
    <scope>NUCLEOTIDE SEQUENCE [LARGE SCALE GENOMIC DNA]</scope>
    <source>
        <strain evidence="8">ATCC 35583 / DSM 2078 / JCM 9277 / NBRC 100435 / Kra 1</strain>
    </source>
</reference>
<dbReference type="STRING" id="768679.TTX_0636"/>
<dbReference type="EMBL" id="FN869859">
    <property type="protein sequence ID" value="CCC81296.1"/>
    <property type="molecule type" value="Genomic_DNA"/>
</dbReference>
<comment type="function">
    <text evidence="4 5">Seems to be required for maximal rate of protein biosynthesis. Enhances ribosome dissociation into subunits and stabilizes the binding of the initiator Met-tRNA(I) to 40 S ribosomal subunits.</text>
</comment>
<dbReference type="InterPro" id="IPR018104">
    <property type="entry name" value="TIF_eIF-1A_CS"/>
</dbReference>
<evidence type="ECO:0000256" key="3">
    <source>
        <dbReference type="ARBA" id="ARBA00022917"/>
    </source>
</evidence>
<accession>G4RP02</accession>
<dbReference type="InterPro" id="IPR006196">
    <property type="entry name" value="RNA-binding_domain_S1_IF1"/>
</dbReference>
<dbReference type="HAMAP" id="MF_00216">
    <property type="entry name" value="aIF_1A"/>
    <property type="match status" value="1"/>
</dbReference>
<keyword evidence="2 5" id="KW-0396">Initiation factor</keyword>
<evidence type="ECO:0000259" key="6">
    <source>
        <dbReference type="PROSITE" id="PS50832"/>
    </source>
</evidence>
<gene>
    <name evidence="7" type="primary">eif-1A</name>
    <name evidence="5" type="synonym">eif1a</name>
    <name evidence="7" type="ordered locus">TTX_0636</name>
</gene>
<dbReference type="InterPro" id="IPR012340">
    <property type="entry name" value="NA-bd_OB-fold"/>
</dbReference>
<dbReference type="HOGENOM" id="CLU_109098_1_2_2"/>
<evidence type="ECO:0000313" key="8">
    <source>
        <dbReference type="Proteomes" id="UP000002654"/>
    </source>
</evidence>
<evidence type="ECO:0000256" key="5">
    <source>
        <dbReference type="HAMAP-Rule" id="MF_00216"/>
    </source>
</evidence>
<dbReference type="SMART" id="SM00652">
    <property type="entry name" value="eIF1a"/>
    <property type="match status" value="1"/>
</dbReference>
<dbReference type="RefSeq" id="WP_014126553.1">
    <property type="nucleotide sequence ID" value="NC_016070.1"/>
</dbReference>
<name>G4RP02_THETK</name>
<dbReference type="Gene3D" id="2.40.50.140">
    <property type="entry name" value="Nucleic acid-binding proteins"/>
    <property type="match status" value="1"/>
</dbReference>
<dbReference type="AlphaFoldDB" id="G4RP02"/>
<dbReference type="SUPFAM" id="SSF50249">
    <property type="entry name" value="Nucleic acid-binding proteins"/>
    <property type="match status" value="1"/>
</dbReference>
<dbReference type="PANTHER" id="PTHR21668">
    <property type="entry name" value="EIF-1A"/>
    <property type="match status" value="1"/>
</dbReference>
<comment type="similarity">
    <text evidence="1 5">Belongs to the eIF-1A family.</text>
</comment>
<feature type="domain" description="S1-like" evidence="6">
    <location>
        <begin position="1"/>
        <end position="74"/>
    </location>
</feature>
<keyword evidence="3 5" id="KW-0648">Protein biosynthesis</keyword>
<dbReference type="PROSITE" id="PS50832">
    <property type="entry name" value="S1_IF1_TYPE"/>
    <property type="match status" value="1"/>
</dbReference>
<evidence type="ECO:0000256" key="4">
    <source>
        <dbReference type="ARBA" id="ARBA00025502"/>
    </source>
</evidence>
<dbReference type="PaxDb" id="768679-TTX_0636"/>
<dbReference type="CDD" id="cd05793">
    <property type="entry name" value="S1_IF1A"/>
    <property type="match status" value="1"/>
</dbReference>
<dbReference type="NCBIfam" id="NF003084">
    <property type="entry name" value="PRK04012.1-3"/>
    <property type="match status" value="1"/>
</dbReference>
<dbReference type="KEGG" id="ttn:TTX_0636"/>
<dbReference type="GO" id="GO:0003743">
    <property type="term" value="F:translation initiation factor activity"/>
    <property type="evidence" value="ECO:0007669"/>
    <property type="project" value="UniProtKB-UniRule"/>
</dbReference>
<dbReference type="GO" id="GO:0003723">
    <property type="term" value="F:RNA binding"/>
    <property type="evidence" value="ECO:0007669"/>
    <property type="project" value="InterPro"/>
</dbReference>
<dbReference type="NCBIfam" id="NF003082">
    <property type="entry name" value="PRK04012.1-1"/>
    <property type="match status" value="1"/>
</dbReference>
<proteinExistence type="inferred from homology"/>
<dbReference type="PROSITE" id="PS01262">
    <property type="entry name" value="IF1A"/>
    <property type="match status" value="1"/>
</dbReference>
<evidence type="ECO:0000313" key="7">
    <source>
        <dbReference type="EMBL" id="CCC81296.1"/>
    </source>
</evidence>
<dbReference type="InterPro" id="IPR001253">
    <property type="entry name" value="TIF_eIF-1A"/>
</dbReference>
<dbReference type="PATRIC" id="fig|768679.9.peg.649"/>
<protein>
    <recommendedName>
        <fullName evidence="5">Translation initiation factor 1A</fullName>
        <shortName evidence="5">aIF-1A</shortName>
    </recommendedName>
</protein>
<sequence>MSEFRTPGEGEMLGKVLEMLGDNRVKVICQDGNVRVARIPGRYRKRLWLKPGDYVIVAVWDFDPNKGDVVHKYEKRDIDELRRRGYGEVIDNLDKLA</sequence>
<dbReference type="GeneID" id="11263632"/>
<dbReference type="Pfam" id="PF01176">
    <property type="entry name" value="eIF-1a"/>
    <property type="match status" value="1"/>
</dbReference>
<dbReference type="OrthoDB" id="2586at2157"/>
<organism evidence="7 8">
    <name type="scientific">Thermoproteus tenax (strain ATCC 35583 / DSM 2078 / JCM 9277 / NBRC 100435 / Kra 1)</name>
    <dbReference type="NCBI Taxonomy" id="768679"/>
    <lineage>
        <taxon>Archaea</taxon>
        <taxon>Thermoproteota</taxon>
        <taxon>Thermoprotei</taxon>
        <taxon>Thermoproteales</taxon>
        <taxon>Thermoproteaceae</taxon>
        <taxon>Thermoproteus</taxon>
    </lineage>
</organism>
<evidence type="ECO:0000256" key="2">
    <source>
        <dbReference type="ARBA" id="ARBA00022540"/>
    </source>
</evidence>
<dbReference type="Proteomes" id="UP000002654">
    <property type="component" value="Chromosome"/>
</dbReference>
<evidence type="ECO:0000256" key="1">
    <source>
        <dbReference type="ARBA" id="ARBA00007392"/>
    </source>
</evidence>
<keyword evidence="8" id="KW-1185">Reference proteome</keyword>